<feature type="transmembrane region" description="Helical" evidence="1">
    <location>
        <begin position="146"/>
        <end position="164"/>
    </location>
</feature>
<sequence length="482" mass="52736">MIRTEPRRRGRVILSLALALVALALFQFGVPLRASYLSWTTGDEPFYLLTAASLAADWDLDVTNQYATDAYRAFFDSPEPLWYQSVPAPDGRHLTPHDPGLPLLLAPAYALGGPFLAKRLLAILAAAMVAMVFVIALRLTGRAGPALLAAGALAVTAPVFVYATQVYPEMPAALVIAGLIWLVLADGMRPFPRAVLLAAGLIALPWLGVKYALVGAVVAGFALFRFNRRASILLLALLVIGGMHYVWFHLSRYGGITPYTVNVIEAANDTAAVAGLDVRIWSRLYRLLGLFVDREFGLLRWAPVLLLALPGSLIAIRRWGWRGWFLAAVVAAQLMVAVFLSLTMRGWWFPGRMLVAVLPVMGIWIGTTLDSIRDVRFWAFAGVLAALSGWITLALWQEVSARWMTLAVDPFALDLTVFRGIAGAFPLYTAYGLDTWMLSGLWLLVLVVFSAAVAWIQSRQGAGRVRAWESVVPHAGREECHV</sequence>
<evidence type="ECO:0000256" key="1">
    <source>
        <dbReference type="SAM" id="Phobius"/>
    </source>
</evidence>
<feature type="transmembrane region" description="Helical" evidence="1">
    <location>
        <begin position="298"/>
        <end position="316"/>
    </location>
</feature>
<accession>I4ELV1</accession>
<keyword evidence="3" id="KW-1185">Reference proteome</keyword>
<feature type="transmembrane region" description="Helical" evidence="1">
    <location>
        <begin position="230"/>
        <end position="248"/>
    </location>
</feature>
<evidence type="ECO:0008006" key="4">
    <source>
        <dbReference type="Google" id="ProtNLM"/>
    </source>
</evidence>
<feature type="transmembrane region" description="Helical" evidence="1">
    <location>
        <begin position="436"/>
        <end position="456"/>
    </location>
</feature>
<dbReference type="EMBL" id="CAGS01000481">
    <property type="protein sequence ID" value="CCF85664.1"/>
    <property type="molecule type" value="Genomic_DNA"/>
</dbReference>
<feature type="transmembrane region" description="Helical" evidence="1">
    <location>
        <begin position="377"/>
        <end position="396"/>
    </location>
</feature>
<gene>
    <name evidence="2" type="ORF">NITHO_5310008</name>
</gene>
<evidence type="ECO:0000313" key="3">
    <source>
        <dbReference type="Proteomes" id="UP000004221"/>
    </source>
</evidence>
<evidence type="ECO:0000313" key="2">
    <source>
        <dbReference type="EMBL" id="CCF85664.1"/>
    </source>
</evidence>
<dbReference type="Proteomes" id="UP000004221">
    <property type="component" value="Unassembled WGS sequence"/>
</dbReference>
<proteinExistence type="predicted"/>
<dbReference type="AlphaFoldDB" id="I4ELV1"/>
<dbReference type="OrthoDB" id="3527213at2"/>
<name>I4ELV1_9BACT</name>
<keyword evidence="1" id="KW-1133">Transmembrane helix</keyword>
<protein>
    <recommendedName>
        <fullName evidence="4">Glycosyltransferase RgtA/B/C/D-like domain-containing protein</fullName>
    </recommendedName>
</protein>
<comment type="caution">
    <text evidence="2">The sequence shown here is derived from an EMBL/GenBank/DDBJ whole genome shotgun (WGS) entry which is preliminary data.</text>
</comment>
<feature type="transmembrane region" description="Helical" evidence="1">
    <location>
        <begin position="120"/>
        <end position="139"/>
    </location>
</feature>
<organism evidence="2 3">
    <name type="scientific">Nitrolancea hollandica Lb</name>
    <dbReference type="NCBI Taxonomy" id="1129897"/>
    <lineage>
        <taxon>Bacteria</taxon>
        <taxon>Pseudomonadati</taxon>
        <taxon>Thermomicrobiota</taxon>
        <taxon>Thermomicrobia</taxon>
        <taxon>Sphaerobacterales</taxon>
        <taxon>Sphaerobacterineae</taxon>
        <taxon>Sphaerobacteraceae</taxon>
        <taxon>Nitrolancea</taxon>
    </lineage>
</organism>
<feature type="transmembrane region" description="Helical" evidence="1">
    <location>
        <begin position="322"/>
        <end position="340"/>
    </location>
</feature>
<feature type="transmembrane region" description="Helical" evidence="1">
    <location>
        <begin position="12"/>
        <end position="30"/>
    </location>
</feature>
<feature type="transmembrane region" description="Helical" evidence="1">
    <location>
        <begin position="195"/>
        <end position="224"/>
    </location>
</feature>
<dbReference type="RefSeq" id="WP_008480731.1">
    <property type="nucleotide sequence ID" value="NZ_CAGS01000481.1"/>
</dbReference>
<keyword evidence="1" id="KW-0812">Transmembrane</keyword>
<feature type="transmembrane region" description="Helical" evidence="1">
    <location>
        <begin position="347"/>
        <end position="365"/>
    </location>
</feature>
<keyword evidence="1" id="KW-0472">Membrane</keyword>
<reference evidence="2 3" key="1">
    <citation type="journal article" date="2012" name="ISME J.">
        <title>Nitrification expanded: discovery, physiology and genomics of a nitrite-oxidizing bacterium from the phylum Chloroflexi.</title>
        <authorList>
            <person name="Sorokin D.Y."/>
            <person name="Lucker S."/>
            <person name="Vejmelkova D."/>
            <person name="Kostrikina N.A."/>
            <person name="Kleerebezem R."/>
            <person name="Rijpstra W.I."/>
            <person name="Damste J.S."/>
            <person name="Le Paslier D."/>
            <person name="Muyzer G."/>
            <person name="Wagner M."/>
            <person name="van Loosdrecht M.C."/>
            <person name="Daims H."/>
        </authorList>
    </citation>
    <scope>NUCLEOTIDE SEQUENCE [LARGE SCALE GENOMIC DNA]</scope>
    <source>
        <strain evidence="3">none</strain>
    </source>
</reference>